<keyword evidence="2" id="KW-0378">Hydrolase</keyword>
<dbReference type="InterPro" id="IPR050659">
    <property type="entry name" value="Peptidase_M24B"/>
</dbReference>
<dbReference type="SUPFAM" id="SSF55920">
    <property type="entry name" value="Creatinase/aminopeptidase"/>
    <property type="match status" value="1"/>
</dbReference>
<comment type="caution">
    <text evidence="2">The sequence shown here is derived from an EMBL/GenBank/DDBJ whole genome shotgun (WGS) entry which is preliminary data.</text>
</comment>
<organism evidence="2 3">
    <name type="scientific">Patulibacter medicamentivorans</name>
    <dbReference type="NCBI Taxonomy" id="1097667"/>
    <lineage>
        <taxon>Bacteria</taxon>
        <taxon>Bacillati</taxon>
        <taxon>Actinomycetota</taxon>
        <taxon>Thermoleophilia</taxon>
        <taxon>Solirubrobacterales</taxon>
        <taxon>Patulibacteraceae</taxon>
        <taxon>Patulibacter</taxon>
    </lineage>
</organism>
<dbReference type="InterPro" id="IPR036005">
    <property type="entry name" value="Creatinase/aminopeptidase-like"/>
</dbReference>
<name>H0DZZ3_9ACTN</name>
<proteinExistence type="predicted"/>
<dbReference type="Pfam" id="PF00557">
    <property type="entry name" value="Peptidase_M24"/>
    <property type="match status" value="1"/>
</dbReference>
<dbReference type="PANTHER" id="PTHR46112">
    <property type="entry name" value="AMINOPEPTIDASE"/>
    <property type="match status" value="1"/>
</dbReference>
<evidence type="ECO:0000259" key="1">
    <source>
        <dbReference type="Pfam" id="PF00557"/>
    </source>
</evidence>
<sequence length="370" mass="39416">MLHQLLDDEGLDALVLAANDYRGHKGTLRWVGDYNLAHRYGYAVIAPGCDPVLVLPVNLTMNPRGRGDVAVRYARRVADGLLEELGRGPAPRRIGVVGLGQVMKIEDYLAIAAAHPDAEIVDAGPAFERVRAIKSDEERAGVVESTRIAERCFARLLEVAGPGVSERTIGAEVARVALAEGGEDLLFLTMYGRDRGDGTVEGHFGQAVDRLLAPGDLQIFSFEIVGPLGYWMELSRMVTIGPPSELQQRMNAAVVAGMDAGTVALRPGADPPAAQRAIEAAVAEHGARCAYWSGHGLGQDVLEEPWIGLDVVEDRATGAMTIAEGMTLALHPYVVDAEDRAVGYMADSLVVGADATTAVSSLSRDIWSVA</sequence>
<keyword evidence="2" id="KW-0645">Protease</keyword>
<dbReference type="Gene3D" id="3.90.230.10">
    <property type="entry name" value="Creatinase/methionine aminopeptidase superfamily"/>
    <property type="match status" value="1"/>
</dbReference>
<protein>
    <submittedName>
        <fullName evidence="2">Aminopeptidase YpdF (MP-MA-MS-AP-NP-specific)</fullName>
    </submittedName>
</protein>
<dbReference type="CDD" id="cd01066">
    <property type="entry name" value="APP_MetAP"/>
    <property type="match status" value="1"/>
</dbReference>
<reference evidence="2 3" key="1">
    <citation type="journal article" date="2013" name="Biodegradation">
        <title>Quantitative proteomic analysis of ibuprofen-degrading Patulibacter sp. strain I11.</title>
        <authorList>
            <person name="Almeida B."/>
            <person name="Kjeldal H."/>
            <person name="Lolas I."/>
            <person name="Knudsen A.D."/>
            <person name="Carvalho G."/>
            <person name="Nielsen K.L."/>
            <person name="Barreto Crespo M.T."/>
            <person name="Stensballe A."/>
            <person name="Nielsen J.L."/>
        </authorList>
    </citation>
    <scope>NUCLEOTIDE SEQUENCE [LARGE SCALE GENOMIC DNA]</scope>
    <source>
        <strain evidence="2 3">I11</strain>
    </source>
</reference>
<keyword evidence="3" id="KW-1185">Reference proteome</keyword>
<dbReference type="GO" id="GO:0004177">
    <property type="term" value="F:aminopeptidase activity"/>
    <property type="evidence" value="ECO:0007669"/>
    <property type="project" value="UniProtKB-KW"/>
</dbReference>
<feature type="domain" description="Peptidase M24" evidence="1">
    <location>
        <begin position="144"/>
        <end position="340"/>
    </location>
</feature>
<dbReference type="Gene3D" id="3.40.350.10">
    <property type="entry name" value="Creatinase/prolidase N-terminal domain"/>
    <property type="match status" value="1"/>
</dbReference>
<dbReference type="InterPro" id="IPR000994">
    <property type="entry name" value="Pept_M24"/>
</dbReference>
<accession>H0DZZ3</accession>
<dbReference type="AlphaFoldDB" id="H0DZZ3"/>
<evidence type="ECO:0000313" key="3">
    <source>
        <dbReference type="Proteomes" id="UP000005143"/>
    </source>
</evidence>
<gene>
    <name evidence="2" type="ORF">PAI11_00980</name>
</gene>
<dbReference type="EMBL" id="AGUD01000004">
    <property type="protein sequence ID" value="EHN12952.1"/>
    <property type="molecule type" value="Genomic_DNA"/>
</dbReference>
<keyword evidence="2" id="KW-0031">Aminopeptidase</keyword>
<dbReference type="PANTHER" id="PTHR46112:SF2">
    <property type="entry name" value="XAA-PRO AMINOPEPTIDASE P-RELATED"/>
    <property type="match status" value="1"/>
</dbReference>
<dbReference type="Proteomes" id="UP000005143">
    <property type="component" value="Unassembled WGS sequence"/>
</dbReference>
<dbReference type="InterPro" id="IPR029149">
    <property type="entry name" value="Creatin/AminoP/Spt16_N"/>
</dbReference>
<evidence type="ECO:0000313" key="2">
    <source>
        <dbReference type="EMBL" id="EHN12952.1"/>
    </source>
</evidence>